<dbReference type="AlphaFoldDB" id="W8VQL8"/>
<dbReference type="InterPro" id="IPR029044">
    <property type="entry name" value="Nucleotide-diphossugar_trans"/>
</dbReference>
<evidence type="ECO:0000313" key="2">
    <source>
        <dbReference type="Proteomes" id="UP000031760"/>
    </source>
</evidence>
<dbReference type="RefSeq" id="WP_148311359.1">
    <property type="nucleotide sequence ID" value="NZ_AP014548.1"/>
</dbReference>
<dbReference type="HOGENOM" id="CLU_820663_0_0_10"/>
<gene>
    <name evidence="1" type="ORF">NMS_1730</name>
</gene>
<dbReference type="OrthoDB" id="1116632at2"/>
<keyword evidence="2" id="KW-1185">Reference proteome</keyword>
<dbReference type="KEGG" id="nmf:NMS_1730"/>
<dbReference type="SUPFAM" id="SSF53448">
    <property type="entry name" value="Nucleotide-diphospho-sugar transferases"/>
    <property type="match status" value="1"/>
</dbReference>
<proteinExistence type="predicted"/>
<evidence type="ECO:0008006" key="3">
    <source>
        <dbReference type="Google" id="ProtNLM"/>
    </source>
</evidence>
<dbReference type="EMBL" id="AP014548">
    <property type="protein sequence ID" value="BAO55739.1"/>
    <property type="molecule type" value="Genomic_DNA"/>
</dbReference>
<protein>
    <recommendedName>
        <fullName evidence="3">Glycosyltransferase 2-like domain-containing protein</fullName>
    </recommendedName>
</protein>
<dbReference type="Proteomes" id="UP000031760">
    <property type="component" value="Chromosome"/>
</dbReference>
<sequence length="313" mass="36623">MNKRFFNRIIIPVYIPDEPDQYHEESDKIFEICLNSLRKTINLEKTAITVINNGRSSRVKSIVFNNHDIIDKYVEYTFNKGKVYPILNEARSCYEPYITICDADVAFFEGWENAVFDIFKKFKKAGVVAPLPCQGLALNNNSTLFFDNYFLGKVKYGKIVSKLDSELYIKGLGNSAVYERNNRDFDWIQKQYFLEKDIVAIVGSGHFVATYKSSIFKGDYSFPKKVFENGYEDEFIDKLADINGFYRLSTRKSYAFHMGNKVDDYINTIKQSLDSSIEINEFEIEFSTFQNTRNKTYFLRNFVFKGIRKFFNL</sequence>
<evidence type="ECO:0000313" key="1">
    <source>
        <dbReference type="EMBL" id="BAO55739.1"/>
    </source>
</evidence>
<name>W8VQL8_9FLAO</name>
<organism evidence="1 2">
    <name type="scientific">Nonlabens marinus S1-08</name>
    <dbReference type="NCBI Taxonomy" id="1454201"/>
    <lineage>
        <taxon>Bacteria</taxon>
        <taxon>Pseudomonadati</taxon>
        <taxon>Bacteroidota</taxon>
        <taxon>Flavobacteriia</taxon>
        <taxon>Flavobacteriales</taxon>
        <taxon>Flavobacteriaceae</taxon>
        <taxon>Nonlabens</taxon>
    </lineage>
</organism>
<accession>W8VQL8</accession>
<dbReference type="CDD" id="cd00761">
    <property type="entry name" value="Glyco_tranf_GTA_type"/>
    <property type="match status" value="1"/>
</dbReference>
<dbReference type="STRING" id="1454201.NMS_1730"/>
<reference evidence="1 2" key="1">
    <citation type="journal article" date="2014" name="Proc. Natl. Acad. Sci. U.S.A.">
        <title>Functional characterization of flavobacteria rhodopsins reveals a unique class of light-driven chloride pump in bacteria.</title>
        <authorList>
            <person name="Yoshizawa S."/>
            <person name="Kumagai Y."/>
            <person name="Kim H."/>
            <person name="Ogura Y."/>
            <person name="Hayashi T."/>
            <person name="Iwasaki W."/>
            <person name="DeLong E.F."/>
            <person name="Kogure K."/>
        </authorList>
    </citation>
    <scope>NUCLEOTIDE SEQUENCE [LARGE SCALE GENOMIC DNA]</scope>
    <source>
        <strain evidence="1 2">S1-08</strain>
    </source>
</reference>